<dbReference type="InterPro" id="IPR029063">
    <property type="entry name" value="SAM-dependent_MTases_sf"/>
</dbReference>
<dbReference type="GO" id="GO:0090486">
    <property type="term" value="F:small RNA 2'-O-methyltransferase activity"/>
    <property type="evidence" value="ECO:0007669"/>
    <property type="project" value="UniProtKB-EC"/>
</dbReference>
<comment type="catalytic activity">
    <reaction evidence="12">
        <text>small RNA 3'-end nucleotide + S-adenosyl-L-methionine = small RNA 3'-end 2'-O-methylnucleotide + S-adenosyl-L-homocysteine + H(+)</text>
        <dbReference type="Rhea" id="RHEA:37887"/>
        <dbReference type="Rhea" id="RHEA-COMP:10415"/>
        <dbReference type="Rhea" id="RHEA-COMP:10416"/>
        <dbReference type="ChEBI" id="CHEBI:15378"/>
        <dbReference type="ChEBI" id="CHEBI:57856"/>
        <dbReference type="ChEBI" id="CHEBI:59789"/>
        <dbReference type="ChEBI" id="CHEBI:74896"/>
        <dbReference type="ChEBI" id="CHEBI:74898"/>
        <dbReference type="EC" id="2.1.1.386"/>
    </reaction>
</comment>
<keyword evidence="7" id="KW-0479">Metal-binding</keyword>
<evidence type="ECO:0000259" key="14">
    <source>
        <dbReference type="Pfam" id="PF08242"/>
    </source>
</evidence>
<dbReference type="RefSeq" id="WP_091277293.1">
    <property type="nucleotide sequence ID" value="NZ_FAOZ01000008.1"/>
</dbReference>
<evidence type="ECO:0000256" key="1">
    <source>
        <dbReference type="ARBA" id="ARBA00001946"/>
    </source>
</evidence>
<dbReference type="Gene3D" id="3.30.1610.20">
    <property type="entry name" value="Hen1, N-terminal domain"/>
    <property type="match status" value="1"/>
</dbReference>
<dbReference type="InterPro" id="IPR024740">
    <property type="entry name" value="Hen1_N"/>
</dbReference>
<evidence type="ECO:0000256" key="4">
    <source>
        <dbReference type="ARBA" id="ARBA00022603"/>
    </source>
</evidence>
<dbReference type="InterPro" id="IPR038546">
    <property type="entry name" value="Hen1_N_sf"/>
</dbReference>
<dbReference type="EC" id="2.1.1.386" evidence="11"/>
<dbReference type="GO" id="GO:0003723">
    <property type="term" value="F:RNA binding"/>
    <property type="evidence" value="ECO:0007669"/>
    <property type="project" value="UniProtKB-KW"/>
</dbReference>
<keyword evidence="5 16" id="KW-0808">Transferase</keyword>
<dbReference type="PANTHER" id="PTHR21404:SF3">
    <property type="entry name" value="SMALL RNA 2'-O-METHYLTRANSFERASE"/>
    <property type="match status" value="1"/>
</dbReference>
<feature type="region of interest" description="Disordered" evidence="13">
    <location>
        <begin position="300"/>
        <end position="324"/>
    </location>
</feature>
<feature type="region of interest" description="Disordered" evidence="13">
    <location>
        <begin position="253"/>
        <end position="288"/>
    </location>
</feature>
<dbReference type="Gene3D" id="3.40.50.150">
    <property type="entry name" value="Vaccinia Virus protein VP39"/>
    <property type="match status" value="1"/>
</dbReference>
<dbReference type="EMBL" id="FAOZ01000008">
    <property type="protein sequence ID" value="CUU56646.1"/>
    <property type="molecule type" value="Genomic_DNA"/>
</dbReference>
<evidence type="ECO:0000256" key="13">
    <source>
        <dbReference type="SAM" id="MobiDB-lite"/>
    </source>
</evidence>
<protein>
    <recommendedName>
        <fullName evidence="3">Small RNA 2'-O-methyltransferase</fullName>
        <ecNumber evidence="11">2.1.1.386</ecNumber>
    </recommendedName>
</protein>
<evidence type="ECO:0000256" key="6">
    <source>
        <dbReference type="ARBA" id="ARBA00022691"/>
    </source>
</evidence>
<feature type="compositionally biased region" description="Low complexity" evidence="13">
    <location>
        <begin position="300"/>
        <end position="318"/>
    </location>
</feature>
<keyword evidence="9" id="KW-0694">RNA-binding</keyword>
<evidence type="ECO:0000259" key="15">
    <source>
        <dbReference type="Pfam" id="PF12623"/>
    </source>
</evidence>
<evidence type="ECO:0000256" key="9">
    <source>
        <dbReference type="ARBA" id="ARBA00022884"/>
    </source>
</evidence>
<dbReference type="CDD" id="cd02440">
    <property type="entry name" value="AdoMet_MTases"/>
    <property type="match status" value="1"/>
</dbReference>
<dbReference type="Pfam" id="PF12623">
    <property type="entry name" value="Hen1_L"/>
    <property type="match status" value="1"/>
</dbReference>
<dbReference type="GO" id="GO:0001510">
    <property type="term" value="P:RNA methylation"/>
    <property type="evidence" value="ECO:0007669"/>
    <property type="project" value="InterPro"/>
</dbReference>
<comment type="cofactor">
    <cofactor evidence="1">
        <name>Mg(2+)</name>
        <dbReference type="ChEBI" id="CHEBI:18420"/>
    </cofactor>
</comment>
<dbReference type="SUPFAM" id="SSF53335">
    <property type="entry name" value="S-adenosyl-L-methionine-dependent methyltransferases"/>
    <property type="match status" value="1"/>
</dbReference>
<feature type="domain" description="Hen1 N-terminal" evidence="15">
    <location>
        <begin position="1"/>
        <end position="244"/>
    </location>
</feature>
<dbReference type="Pfam" id="PF08242">
    <property type="entry name" value="Methyltransf_12"/>
    <property type="match status" value="1"/>
</dbReference>
<keyword evidence="4 16" id="KW-0489">Methyltransferase</keyword>
<evidence type="ECO:0000313" key="17">
    <source>
        <dbReference type="Proteomes" id="UP000198802"/>
    </source>
</evidence>
<evidence type="ECO:0000256" key="3">
    <source>
        <dbReference type="ARBA" id="ARBA00021330"/>
    </source>
</evidence>
<evidence type="ECO:0000256" key="7">
    <source>
        <dbReference type="ARBA" id="ARBA00022723"/>
    </source>
</evidence>
<proteinExistence type="inferred from homology"/>
<accession>A0A0S4QQA6</accession>
<feature type="domain" description="Methyltransferase type 12" evidence="14">
    <location>
        <begin position="356"/>
        <end position="456"/>
    </location>
</feature>
<dbReference type="Proteomes" id="UP000198802">
    <property type="component" value="Unassembled WGS sequence"/>
</dbReference>
<evidence type="ECO:0000256" key="10">
    <source>
        <dbReference type="ARBA" id="ARBA00023158"/>
    </source>
</evidence>
<evidence type="ECO:0000256" key="11">
    <source>
        <dbReference type="ARBA" id="ARBA00035025"/>
    </source>
</evidence>
<evidence type="ECO:0000256" key="2">
    <source>
        <dbReference type="ARBA" id="ARBA00009026"/>
    </source>
</evidence>
<evidence type="ECO:0000256" key="8">
    <source>
        <dbReference type="ARBA" id="ARBA00022842"/>
    </source>
</evidence>
<reference evidence="17" key="1">
    <citation type="submission" date="2015-11" db="EMBL/GenBank/DDBJ databases">
        <authorList>
            <person name="Varghese N."/>
        </authorList>
    </citation>
    <scope>NUCLEOTIDE SEQUENCE [LARGE SCALE GENOMIC DNA]</scope>
    <source>
        <strain evidence="17">DSM 45899</strain>
    </source>
</reference>
<organism evidence="16 17">
    <name type="scientific">Parafrankia irregularis</name>
    <dbReference type="NCBI Taxonomy" id="795642"/>
    <lineage>
        <taxon>Bacteria</taxon>
        <taxon>Bacillati</taxon>
        <taxon>Actinomycetota</taxon>
        <taxon>Actinomycetes</taxon>
        <taxon>Frankiales</taxon>
        <taxon>Frankiaceae</taxon>
        <taxon>Parafrankia</taxon>
    </lineage>
</organism>
<evidence type="ECO:0000313" key="16">
    <source>
        <dbReference type="EMBL" id="CUU56646.1"/>
    </source>
</evidence>
<feature type="compositionally biased region" description="Acidic residues" evidence="13">
    <location>
        <begin position="269"/>
        <end position="279"/>
    </location>
</feature>
<keyword evidence="10" id="KW-0943">RNA-mediated gene silencing</keyword>
<keyword evidence="6" id="KW-0949">S-adenosyl-L-methionine</keyword>
<dbReference type="NCBIfam" id="TIGR04074">
    <property type="entry name" value="bacter_Hen1"/>
    <property type="match status" value="1"/>
</dbReference>
<sequence>MFLTVSTTYQPATDLGFLLHKHPDRVHRFDTAAGQAHVFYPEATDARCTAALLLEVDPVGLVRGGSRSTGRRDTAGAHYVDDRPYAASSLLAVAMAAVFSTAMAGRCRARPELVTTPLPLSIRLPSLPCRGGGADLVRRLFEPLGWQVEANPLPLDPDFPDWGHAPHHDVTLTGTALLADALTQVYVLLPVLDDAKHYHVGRDEIDKLVREGARWLPGHPEQRLIARRYLAHRSGLATAALTQLSVAEDLTAEGIPDGFEPGRLTSDATEPDSAVDAEPDGTGNPEPAAEAEAGLVEAVEPGLSPGAGQGLSAAAGSGTDTVNSGDALAPPLTLAEQRRRAILAELRTAGARRVADVGCGAGRLVARLVADRAFTEIVAVDVSHRALELTARRLHVEQMSDRDRERVRLVVSSLVYRDDRLTGLDAIVLSEVVEHVDPPRLPVLADVLLGHARPGTLLITTPNREYNVRYEGLPPGDLRHRDHRFEWTRAEFTAWIDDLVAGYPYRARIGGIGADDPEVGQPTQLAVLELAAPARGANR</sequence>
<dbReference type="GO" id="GO:0031047">
    <property type="term" value="P:regulatory ncRNA-mediated gene silencing"/>
    <property type="evidence" value="ECO:0007669"/>
    <property type="project" value="UniProtKB-KW"/>
</dbReference>
<evidence type="ECO:0000256" key="12">
    <source>
        <dbReference type="ARBA" id="ARBA00048418"/>
    </source>
</evidence>
<name>A0A0S4QQA6_9ACTN</name>
<dbReference type="InterPro" id="IPR026610">
    <property type="entry name" value="Hen1"/>
</dbReference>
<comment type="similarity">
    <text evidence="2">Belongs to the methyltransferase superfamily. HEN1 family.</text>
</comment>
<dbReference type="PANTHER" id="PTHR21404">
    <property type="entry name" value="HEN1"/>
    <property type="match status" value="1"/>
</dbReference>
<evidence type="ECO:0000256" key="5">
    <source>
        <dbReference type="ARBA" id="ARBA00022679"/>
    </source>
</evidence>
<keyword evidence="17" id="KW-1185">Reference proteome</keyword>
<dbReference type="AlphaFoldDB" id="A0A0S4QQA6"/>
<gene>
    <name evidence="16" type="ORF">Ga0074812_108174</name>
</gene>
<dbReference type="InterPro" id="IPR013217">
    <property type="entry name" value="Methyltransf_12"/>
</dbReference>
<dbReference type="GO" id="GO:0046872">
    <property type="term" value="F:metal ion binding"/>
    <property type="evidence" value="ECO:0007669"/>
    <property type="project" value="UniProtKB-KW"/>
</dbReference>
<keyword evidence="8" id="KW-0460">Magnesium</keyword>
<dbReference type="InterPro" id="IPR024026">
    <property type="entry name" value="3'-RNA_MeTfrase_Hen1_bac"/>
</dbReference>